<feature type="chain" id="PRO_5043707652" evidence="1">
    <location>
        <begin position="19"/>
        <end position="107"/>
    </location>
</feature>
<evidence type="ECO:0000256" key="1">
    <source>
        <dbReference type="SAM" id="SignalP"/>
    </source>
</evidence>
<evidence type="ECO:0000313" key="2">
    <source>
        <dbReference type="EMBL" id="CAL1545678.1"/>
    </source>
</evidence>
<reference evidence="2 3" key="1">
    <citation type="submission" date="2024-04" db="EMBL/GenBank/DDBJ databases">
        <authorList>
            <consortium name="Genoscope - CEA"/>
            <person name="William W."/>
        </authorList>
    </citation>
    <scope>NUCLEOTIDE SEQUENCE [LARGE SCALE GENOMIC DNA]</scope>
</reference>
<evidence type="ECO:0000313" key="3">
    <source>
        <dbReference type="Proteomes" id="UP001497497"/>
    </source>
</evidence>
<proteinExistence type="predicted"/>
<name>A0AAV2IFX0_LYMST</name>
<dbReference type="EMBL" id="CAXITT010000727">
    <property type="protein sequence ID" value="CAL1545678.1"/>
    <property type="molecule type" value="Genomic_DNA"/>
</dbReference>
<accession>A0AAV2IFX0</accession>
<comment type="caution">
    <text evidence="2">The sequence shown here is derived from an EMBL/GenBank/DDBJ whole genome shotgun (WGS) entry which is preliminary data.</text>
</comment>
<keyword evidence="3" id="KW-1185">Reference proteome</keyword>
<dbReference type="AlphaFoldDB" id="A0AAV2IFX0"/>
<feature type="signal peptide" evidence="1">
    <location>
        <begin position="1"/>
        <end position="18"/>
    </location>
</feature>
<organism evidence="2 3">
    <name type="scientific">Lymnaea stagnalis</name>
    <name type="common">Great pond snail</name>
    <name type="synonym">Helix stagnalis</name>
    <dbReference type="NCBI Taxonomy" id="6523"/>
    <lineage>
        <taxon>Eukaryota</taxon>
        <taxon>Metazoa</taxon>
        <taxon>Spiralia</taxon>
        <taxon>Lophotrochozoa</taxon>
        <taxon>Mollusca</taxon>
        <taxon>Gastropoda</taxon>
        <taxon>Heterobranchia</taxon>
        <taxon>Euthyneura</taxon>
        <taxon>Panpulmonata</taxon>
        <taxon>Hygrophila</taxon>
        <taxon>Lymnaeoidea</taxon>
        <taxon>Lymnaeidae</taxon>
        <taxon>Lymnaea</taxon>
    </lineage>
</organism>
<sequence length="107" mass="11330">MKTACVVLVLAILGVTKAALEDCVQECHPSDQVDMDTCPLGMECSQIGCSQKCLPILTERQIACLRPCNADMLLRQLGFGSCNPGSVCVFDGLCHTCLPVTGLLGTL</sequence>
<gene>
    <name evidence="2" type="ORF">GSLYS_00019096001</name>
</gene>
<dbReference type="Proteomes" id="UP001497497">
    <property type="component" value="Unassembled WGS sequence"/>
</dbReference>
<keyword evidence="1" id="KW-0732">Signal</keyword>
<protein>
    <submittedName>
        <fullName evidence="2">Uncharacterized protein</fullName>
    </submittedName>
</protein>